<protein>
    <submittedName>
        <fullName evidence="2">Uncharacterized protein</fullName>
    </submittedName>
</protein>
<feature type="region of interest" description="Disordered" evidence="1">
    <location>
        <begin position="15"/>
        <end position="65"/>
    </location>
</feature>
<feature type="compositionally biased region" description="Basic residues" evidence="1">
    <location>
        <begin position="34"/>
        <end position="52"/>
    </location>
</feature>
<accession>A0A6C0J4T7</accession>
<evidence type="ECO:0000313" key="2">
    <source>
        <dbReference type="EMBL" id="QHT99869.1"/>
    </source>
</evidence>
<sequence>MSGSVKIVKVAKVGGEAPAPAPKPVTKAPVAAARKSHRTYPKSSLKKTRKVSGVKNPAAPPPFRKGTLRILTEHGRKKREDKIRKTVRSMTDRQVKEKLSSAGMRISPNAPPELAKEILRNGQAAGMIPE</sequence>
<organism evidence="2">
    <name type="scientific">viral metagenome</name>
    <dbReference type="NCBI Taxonomy" id="1070528"/>
    <lineage>
        <taxon>unclassified sequences</taxon>
        <taxon>metagenomes</taxon>
        <taxon>organismal metagenomes</taxon>
    </lineage>
</organism>
<reference evidence="2" key="1">
    <citation type="journal article" date="2020" name="Nature">
        <title>Giant virus diversity and host interactions through global metagenomics.</title>
        <authorList>
            <person name="Schulz F."/>
            <person name="Roux S."/>
            <person name="Paez-Espino D."/>
            <person name="Jungbluth S."/>
            <person name="Walsh D.A."/>
            <person name="Denef V.J."/>
            <person name="McMahon K.D."/>
            <person name="Konstantinidis K.T."/>
            <person name="Eloe-Fadrosh E.A."/>
            <person name="Kyrpides N.C."/>
            <person name="Woyke T."/>
        </authorList>
    </citation>
    <scope>NUCLEOTIDE SEQUENCE</scope>
    <source>
        <strain evidence="2">GVMAG-M-3300025778-1</strain>
    </source>
</reference>
<dbReference type="EMBL" id="MN740318">
    <property type="protein sequence ID" value="QHT99869.1"/>
    <property type="molecule type" value="Genomic_DNA"/>
</dbReference>
<feature type="compositionally biased region" description="Basic and acidic residues" evidence="1">
    <location>
        <begin position="88"/>
        <end position="99"/>
    </location>
</feature>
<evidence type="ECO:0000256" key="1">
    <source>
        <dbReference type="SAM" id="MobiDB-lite"/>
    </source>
</evidence>
<feature type="compositionally biased region" description="Low complexity" evidence="1">
    <location>
        <begin position="24"/>
        <end position="33"/>
    </location>
</feature>
<name>A0A6C0J4T7_9ZZZZ</name>
<dbReference type="AlphaFoldDB" id="A0A6C0J4T7"/>
<feature type="region of interest" description="Disordered" evidence="1">
    <location>
        <begin position="88"/>
        <end position="112"/>
    </location>
</feature>
<proteinExistence type="predicted"/>